<keyword evidence="3 4" id="KW-0810">Translation regulation</keyword>
<gene>
    <name evidence="4 5" type="primary">fliW</name>
    <name evidence="5" type="ORF">K239x_26170</name>
</gene>
<dbReference type="SUPFAM" id="SSF141457">
    <property type="entry name" value="BH3618-like"/>
    <property type="match status" value="1"/>
</dbReference>
<dbReference type="RefSeq" id="WP_145418372.1">
    <property type="nucleotide sequence ID" value="NZ_CP036526.1"/>
</dbReference>
<sequence>MRIDTQRFGTLQLQTDQLFLFPQGLIGMESLRHWALLPDQENPSVAWLQSASRGDRAIALISPRAFFSDYRVRISRRELGCLHLKPGAELYVMTTVSGHVGKLSTNLRSPILVNLSRRLGCQVIADASQPIQQPLSISSQRKQTVADLVRRAA</sequence>
<evidence type="ECO:0000313" key="5">
    <source>
        <dbReference type="EMBL" id="QDT10660.1"/>
    </source>
</evidence>
<dbReference type="HAMAP" id="MF_01185">
    <property type="entry name" value="FliW"/>
    <property type="match status" value="1"/>
</dbReference>
<dbReference type="OrthoDB" id="9801235at2"/>
<dbReference type="InterPro" id="IPR024046">
    <property type="entry name" value="Flagellar_assmbl_FliW_dom_sf"/>
</dbReference>
<dbReference type="Pfam" id="PF02623">
    <property type="entry name" value="FliW"/>
    <property type="match status" value="1"/>
</dbReference>
<dbReference type="InterPro" id="IPR003775">
    <property type="entry name" value="Flagellar_assembly_factor_FliW"/>
</dbReference>
<comment type="similarity">
    <text evidence="4">Belongs to the FliW family.</text>
</comment>
<evidence type="ECO:0000256" key="2">
    <source>
        <dbReference type="ARBA" id="ARBA00022795"/>
    </source>
</evidence>
<evidence type="ECO:0000313" key="6">
    <source>
        <dbReference type="Proteomes" id="UP000319817"/>
    </source>
</evidence>
<keyword evidence="5" id="KW-0969">Cilium</keyword>
<comment type="subunit">
    <text evidence="4">Interacts with translational regulator CsrA and flagellin(s).</text>
</comment>
<keyword evidence="1 4" id="KW-0963">Cytoplasm</keyword>
<keyword evidence="2 4" id="KW-1005">Bacterial flagellum biogenesis</keyword>
<dbReference type="Proteomes" id="UP000319817">
    <property type="component" value="Chromosome"/>
</dbReference>
<keyword evidence="5" id="KW-0966">Cell projection</keyword>
<dbReference type="GO" id="GO:0044780">
    <property type="term" value="P:bacterial-type flagellum assembly"/>
    <property type="evidence" value="ECO:0007669"/>
    <property type="project" value="UniProtKB-UniRule"/>
</dbReference>
<evidence type="ECO:0000256" key="3">
    <source>
        <dbReference type="ARBA" id="ARBA00022845"/>
    </source>
</evidence>
<dbReference type="GO" id="GO:0006417">
    <property type="term" value="P:regulation of translation"/>
    <property type="evidence" value="ECO:0007669"/>
    <property type="project" value="UniProtKB-KW"/>
</dbReference>
<dbReference type="PANTHER" id="PTHR39190">
    <property type="entry name" value="FLAGELLAR ASSEMBLY FACTOR FLIW"/>
    <property type="match status" value="1"/>
</dbReference>
<keyword evidence="6" id="KW-1185">Reference proteome</keyword>
<comment type="function">
    <text evidence="4">Acts as an anti-CsrA protein, binds CsrA and prevents it from repressing translation of its target genes, one of which is flagellin. Binds to flagellin and participates in the assembly of the flagellum.</text>
</comment>
<proteinExistence type="inferred from homology"/>
<dbReference type="AlphaFoldDB" id="A0A517NU69"/>
<accession>A0A517NU69</accession>
<reference evidence="5 6" key="1">
    <citation type="submission" date="2019-02" db="EMBL/GenBank/DDBJ databases">
        <title>Deep-cultivation of Planctomycetes and their phenomic and genomic characterization uncovers novel biology.</title>
        <authorList>
            <person name="Wiegand S."/>
            <person name="Jogler M."/>
            <person name="Boedeker C."/>
            <person name="Pinto D."/>
            <person name="Vollmers J."/>
            <person name="Rivas-Marin E."/>
            <person name="Kohn T."/>
            <person name="Peeters S.H."/>
            <person name="Heuer A."/>
            <person name="Rast P."/>
            <person name="Oberbeckmann S."/>
            <person name="Bunk B."/>
            <person name="Jeske O."/>
            <person name="Meyerdierks A."/>
            <person name="Storesund J.E."/>
            <person name="Kallscheuer N."/>
            <person name="Luecker S."/>
            <person name="Lage O.M."/>
            <person name="Pohl T."/>
            <person name="Merkel B.J."/>
            <person name="Hornburger P."/>
            <person name="Mueller R.-W."/>
            <person name="Bruemmer F."/>
            <person name="Labrenz M."/>
            <person name="Spormann A.M."/>
            <person name="Op den Camp H."/>
            <person name="Overmann J."/>
            <person name="Amann R."/>
            <person name="Jetten M.S.M."/>
            <person name="Mascher T."/>
            <person name="Medema M.H."/>
            <person name="Devos D.P."/>
            <person name="Kaster A.-K."/>
            <person name="Ovreas L."/>
            <person name="Rohde M."/>
            <person name="Galperin M.Y."/>
            <person name="Jogler C."/>
        </authorList>
    </citation>
    <scope>NUCLEOTIDE SEQUENCE [LARGE SCALE GENOMIC DNA]</scope>
    <source>
        <strain evidence="5 6">K23_9</strain>
    </source>
</reference>
<organism evidence="5 6">
    <name type="scientific">Stieleria marina</name>
    <dbReference type="NCBI Taxonomy" id="1930275"/>
    <lineage>
        <taxon>Bacteria</taxon>
        <taxon>Pseudomonadati</taxon>
        <taxon>Planctomycetota</taxon>
        <taxon>Planctomycetia</taxon>
        <taxon>Pirellulales</taxon>
        <taxon>Pirellulaceae</taxon>
        <taxon>Stieleria</taxon>
    </lineage>
</organism>
<dbReference type="GO" id="GO:0005737">
    <property type="term" value="C:cytoplasm"/>
    <property type="evidence" value="ECO:0007669"/>
    <property type="project" value="UniProtKB-SubCell"/>
</dbReference>
<evidence type="ECO:0000256" key="1">
    <source>
        <dbReference type="ARBA" id="ARBA00022490"/>
    </source>
</evidence>
<dbReference type="Gene3D" id="2.30.290.10">
    <property type="entry name" value="BH3618-like"/>
    <property type="match status" value="1"/>
</dbReference>
<protein>
    <recommendedName>
        <fullName evidence="4">Flagellar assembly factor FliW</fullName>
    </recommendedName>
</protein>
<comment type="subcellular location">
    <subcellularLocation>
        <location evidence="4">Cytoplasm</location>
    </subcellularLocation>
</comment>
<keyword evidence="5" id="KW-0282">Flagellum</keyword>
<dbReference type="PANTHER" id="PTHR39190:SF1">
    <property type="entry name" value="FLAGELLAR ASSEMBLY FACTOR FLIW"/>
    <property type="match status" value="1"/>
</dbReference>
<keyword evidence="4" id="KW-0143">Chaperone</keyword>
<name>A0A517NU69_9BACT</name>
<evidence type="ECO:0000256" key="4">
    <source>
        <dbReference type="HAMAP-Rule" id="MF_01185"/>
    </source>
</evidence>
<dbReference type="EMBL" id="CP036526">
    <property type="protein sequence ID" value="QDT10660.1"/>
    <property type="molecule type" value="Genomic_DNA"/>
</dbReference>